<gene>
    <name evidence="2" type="ORF">SAMN02927921_01092</name>
</gene>
<sequence length="63" mass="7064">MRPKGSIFKPIVMVFVNIFPRRYQNAKNGYSIPLKTGESEHSTAGESEPPKTDESEPLKIDSI</sequence>
<dbReference type="Proteomes" id="UP000182248">
    <property type="component" value="Unassembled WGS sequence"/>
</dbReference>
<dbReference type="EMBL" id="FPJE01000004">
    <property type="protein sequence ID" value="SFW31524.1"/>
    <property type="molecule type" value="Genomic_DNA"/>
</dbReference>
<proteinExistence type="predicted"/>
<dbReference type="AlphaFoldDB" id="A0A1K1N875"/>
<feature type="compositionally biased region" description="Basic and acidic residues" evidence="1">
    <location>
        <begin position="37"/>
        <end position="63"/>
    </location>
</feature>
<feature type="region of interest" description="Disordered" evidence="1">
    <location>
        <begin position="29"/>
        <end position="63"/>
    </location>
</feature>
<organism evidence="2 3">
    <name type="scientific">Sinomicrobium oceani</name>
    <dbReference type="NCBI Taxonomy" id="1150368"/>
    <lineage>
        <taxon>Bacteria</taxon>
        <taxon>Pseudomonadati</taxon>
        <taxon>Bacteroidota</taxon>
        <taxon>Flavobacteriia</taxon>
        <taxon>Flavobacteriales</taxon>
        <taxon>Flavobacteriaceae</taxon>
        <taxon>Sinomicrobium</taxon>
    </lineage>
</organism>
<keyword evidence="3" id="KW-1185">Reference proteome</keyword>
<accession>A0A1K1N875</accession>
<evidence type="ECO:0000313" key="2">
    <source>
        <dbReference type="EMBL" id="SFW31524.1"/>
    </source>
</evidence>
<evidence type="ECO:0000256" key="1">
    <source>
        <dbReference type="SAM" id="MobiDB-lite"/>
    </source>
</evidence>
<name>A0A1K1N875_9FLAO</name>
<reference evidence="2 3" key="1">
    <citation type="submission" date="2016-11" db="EMBL/GenBank/DDBJ databases">
        <authorList>
            <person name="Jaros S."/>
            <person name="Januszkiewicz K."/>
            <person name="Wedrychowicz H."/>
        </authorList>
    </citation>
    <scope>NUCLEOTIDE SEQUENCE [LARGE SCALE GENOMIC DNA]</scope>
    <source>
        <strain evidence="2 3">CGMCC 1.12145</strain>
    </source>
</reference>
<protein>
    <submittedName>
        <fullName evidence="2">Uncharacterized protein</fullName>
    </submittedName>
</protein>
<dbReference type="STRING" id="1150368.SAMN02927921_01092"/>
<evidence type="ECO:0000313" key="3">
    <source>
        <dbReference type="Proteomes" id="UP000182248"/>
    </source>
</evidence>